<evidence type="ECO:0000256" key="1">
    <source>
        <dbReference type="ARBA" id="ARBA00022741"/>
    </source>
</evidence>
<dbReference type="PANTHER" id="PTHR16305">
    <property type="entry name" value="TESTICULAR SOLUBLE ADENYLYL CYCLASE"/>
    <property type="match status" value="1"/>
</dbReference>
<organism evidence="4 5">
    <name type="scientific">Amycolatopsis antarctica</name>
    <dbReference type="NCBI Taxonomy" id="1854586"/>
    <lineage>
        <taxon>Bacteria</taxon>
        <taxon>Bacillati</taxon>
        <taxon>Actinomycetota</taxon>
        <taxon>Actinomycetes</taxon>
        <taxon>Pseudonocardiales</taxon>
        <taxon>Pseudonocardiaceae</taxon>
        <taxon>Amycolatopsis</taxon>
    </lineage>
</organism>
<dbReference type="Gene3D" id="1.10.10.10">
    <property type="entry name" value="Winged helix-like DNA-binding domain superfamily/Winged helix DNA-binding domain"/>
    <property type="match status" value="1"/>
</dbReference>
<evidence type="ECO:0000256" key="2">
    <source>
        <dbReference type="ARBA" id="ARBA00022840"/>
    </source>
</evidence>
<dbReference type="GO" id="GO:0006355">
    <property type="term" value="P:regulation of DNA-templated transcription"/>
    <property type="evidence" value="ECO:0007669"/>
    <property type="project" value="InterPro"/>
</dbReference>
<dbReference type="PRINTS" id="PR00038">
    <property type="entry name" value="HTHLUXR"/>
</dbReference>
<evidence type="ECO:0000313" key="5">
    <source>
        <dbReference type="Proteomes" id="UP000242444"/>
    </source>
</evidence>
<keyword evidence="1" id="KW-0547">Nucleotide-binding</keyword>
<evidence type="ECO:0000259" key="3">
    <source>
        <dbReference type="PROSITE" id="PS50043"/>
    </source>
</evidence>
<dbReference type="InterPro" id="IPR000792">
    <property type="entry name" value="Tscrpt_reg_LuxR_C"/>
</dbReference>
<dbReference type="OrthoDB" id="5476461at2"/>
<dbReference type="Pfam" id="PF13191">
    <property type="entry name" value="AAA_16"/>
    <property type="match status" value="1"/>
</dbReference>
<dbReference type="InterPro" id="IPR036388">
    <property type="entry name" value="WH-like_DNA-bd_sf"/>
</dbReference>
<comment type="caution">
    <text evidence="4">The sequence shown here is derived from an EMBL/GenBank/DDBJ whole genome shotgun (WGS) entry which is preliminary data.</text>
</comment>
<dbReference type="PROSITE" id="PS50043">
    <property type="entry name" value="HTH_LUXR_2"/>
    <property type="match status" value="1"/>
</dbReference>
<dbReference type="Gene3D" id="3.40.50.300">
    <property type="entry name" value="P-loop containing nucleotide triphosphate hydrolases"/>
    <property type="match status" value="1"/>
</dbReference>
<dbReference type="AlphaFoldDB" id="A0A263D3J2"/>
<dbReference type="SUPFAM" id="SSF52540">
    <property type="entry name" value="P-loop containing nucleoside triphosphate hydrolases"/>
    <property type="match status" value="1"/>
</dbReference>
<dbReference type="EMBL" id="NKYE01000010">
    <property type="protein sequence ID" value="OZM72016.1"/>
    <property type="molecule type" value="Genomic_DNA"/>
</dbReference>
<dbReference type="GO" id="GO:0005737">
    <property type="term" value="C:cytoplasm"/>
    <property type="evidence" value="ECO:0007669"/>
    <property type="project" value="TreeGrafter"/>
</dbReference>
<keyword evidence="5" id="KW-1185">Reference proteome</keyword>
<dbReference type="Proteomes" id="UP000242444">
    <property type="component" value="Unassembled WGS sequence"/>
</dbReference>
<dbReference type="GO" id="GO:0004016">
    <property type="term" value="F:adenylate cyclase activity"/>
    <property type="evidence" value="ECO:0007669"/>
    <property type="project" value="TreeGrafter"/>
</dbReference>
<evidence type="ECO:0000313" key="4">
    <source>
        <dbReference type="EMBL" id="OZM72016.1"/>
    </source>
</evidence>
<dbReference type="PANTHER" id="PTHR16305:SF35">
    <property type="entry name" value="TRANSCRIPTIONAL ACTIVATOR DOMAIN"/>
    <property type="match status" value="1"/>
</dbReference>
<dbReference type="InterPro" id="IPR027417">
    <property type="entry name" value="P-loop_NTPase"/>
</dbReference>
<name>A0A263D3J2_9PSEU</name>
<dbReference type="GO" id="GO:0005524">
    <property type="term" value="F:ATP binding"/>
    <property type="evidence" value="ECO:0007669"/>
    <property type="project" value="UniProtKB-KW"/>
</dbReference>
<gene>
    <name evidence="4" type="ORF">CFN78_17945</name>
</gene>
<dbReference type="InParanoid" id="A0A263D3J2"/>
<feature type="domain" description="HTH luxR-type" evidence="3">
    <location>
        <begin position="902"/>
        <end position="967"/>
    </location>
</feature>
<reference evidence="4 5" key="1">
    <citation type="submission" date="2017-07" db="EMBL/GenBank/DDBJ databases">
        <title>Amycolatopsis antarcticus sp. nov., isolated from the surface of an Antarcticus brown macroalga.</title>
        <authorList>
            <person name="Wang J."/>
            <person name="Leiva S."/>
            <person name="Huang J."/>
            <person name="Huang Y."/>
        </authorList>
    </citation>
    <scope>NUCLEOTIDE SEQUENCE [LARGE SCALE GENOMIC DNA]</scope>
    <source>
        <strain evidence="4 5">AU-G6</strain>
    </source>
</reference>
<keyword evidence="2" id="KW-0067">ATP-binding</keyword>
<protein>
    <submittedName>
        <fullName evidence="4">LuxR family transcriptional regulator</fullName>
    </submittedName>
</protein>
<dbReference type="CDD" id="cd06170">
    <property type="entry name" value="LuxR_C_like"/>
    <property type="match status" value="1"/>
</dbReference>
<dbReference type="SMART" id="SM00421">
    <property type="entry name" value="HTH_LUXR"/>
    <property type="match status" value="1"/>
</dbReference>
<sequence>MVLPAHRPFRSGSGLPTVCDIRTSSPVLVGRDRELSALAELVAERPSAVLLEGEAGMGKTRLVQELLNRPGIAGGRVLTGACQPLREPFPYGPVLEALGGVADIPLGPLSPVVGVLRPLLPEIAGLLPEQPEPLPDKAAERHREFRAVRELLAACGPVLLVIDDLHWADEHTRDLLWFVLARPPRDLGVVVTYRSEDLGTRGPLGMPYRPAEGVRAARIQLGPLDVPAVRELASAILDAPRVAEDFAARLHEAGGGIPFVIEETLRALRGPAGAVEAGHRLLDTLEVPVLLREAMTERMSSLNGAAVRVARAAAVLGVPATTGLLGALSGLRGRPLATALDQALCCGVLRETAPGRFGFRHPLARKAGYDAVSGPERSLLHARAMRALAELSPAPLIQLAGHARAAGRTAEWRRYAEAAAGQAVELGETSLAIDTLQAVLDEGAPGDEDAGRMAVTLSQVALRGLRTEVTRTLEDVLGRTGLEPVVRGTIRMNTGLLLVRKDGELTRGRAEVERAVGELADRPGLAARGINLLAQPLDGTTPLAWHRRWMTRAREVYELLDDQELRLALTADRVASRVHIGDGSAWAEFDAFDEPAVTAGERVQLARFLCNVADAGAWAGHLGRSGEILKEGLRVATTAGALFVAGNGQSTRVRLDWLTGNWTGLAESAAALREKYHDLMSITSESALVLGGLAAVRGEFGAAERYLATTKVSVPGEGVLPVVLGAAATLASIRLENGDTDGARTIVDGALAAARLKAVWVWAAELIPVAVETYTRARRREDAVHALREFRAGVAGRDAPVTAAALAAAEAVLSAAGGEHADAAVRFDLAHALYRELPMPYRATWARERAALSRLATGDAGAVTGLAEAAEEYERLGAIRDAGRCRNGLREHGAWVPSGRGRRGYGKRLSPREAEIAAMLAAGRTNREIAAGLFLSPRTVEQHVANVLRKLGARSRTEVAHLSGRPGDRALITYT</sequence>
<accession>A0A263D3J2</accession>
<dbReference type="RefSeq" id="WP_094863972.1">
    <property type="nucleotide sequence ID" value="NZ_NKYE01000010.1"/>
</dbReference>
<dbReference type="Pfam" id="PF00196">
    <property type="entry name" value="GerE"/>
    <property type="match status" value="1"/>
</dbReference>
<proteinExistence type="predicted"/>
<dbReference type="InterPro" id="IPR041664">
    <property type="entry name" value="AAA_16"/>
</dbReference>
<dbReference type="GO" id="GO:0003677">
    <property type="term" value="F:DNA binding"/>
    <property type="evidence" value="ECO:0007669"/>
    <property type="project" value="InterPro"/>
</dbReference>
<dbReference type="PROSITE" id="PS00622">
    <property type="entry name" value="HTH_LUXR_1"/>
    <property type="match status" value="1"/>
</dbReference>
<dbReference type="SUPFAM" id="SSF46894">
    <property type="entry name" value="C-terminal effector domain of the bipartite response regulators"/>
    <property type="match status" value="1"/>
</dbReference>
<dbReference type="InterPro" id="IPR016032">
    <property type="entry name" value="Sig_transdc_resp-reg_C-effctor"/>
</dbReference>